<evidence type="ECO:0000256" key="2">
    <source>
        <dbReference type="SAM" id="MobiDB-lite"/>
    </source>
</evidence>
<dbReference type="GO" id="GO:0018169">
    <property type="term" value="F:ribosomal S6-glutamic acid ligase activity"/>
    <property type="evidence" value="ECO:0007669"/>
    <property type="project" value="TreeGrafter"/>
</dbReference>
<dbReference type="AlphaFoldDB" id="A0A1V0TYN6"/>
<evidence type="ECO:0000313" key="4">
    <source>
        <dbReference type="EMBL" id="ARF58095.1"/>
    </source>
</evidence>
<gene>
    <name evidence="4" type="ORF">B1H19_31445</name>
</gene>
<protein>
    <recommendedName>
        <fullName evidence="3">ATP-grasp domain-containing protein</fullName>
    </recommendedName>
</protein>
<dbReference type="InterPro" id="IPR013651">
    <property type="entry name" value="ATP-grasp_RimK-type"/>
</dbReference>
<organism evidence="4 5">
    <name type="scientific">Streptomyces gilvosporeus</name>
    <dbReference type="NCBI Taxonomy" id="553510"/>
    <lineage>
        <taxon>Bacteria</taxon>
        <taxon>Bacillati</taxon>
        <taxon>Actinomycetota</taxon>
        <taxon>Actinomycetes</taxon>
        <taxon>Kitasatosporales</taxon>
        <taxon>Streptomycetaceae</taxon>
        <taxon>Streptomyces</taxon>
    </lineage>
</organism>
<dbReference type="PANTHER" id="PTHR21621:SF0">
    <property type="entry name" value="BETA-CITRYLGLUTAMATE SYNTHASE B-RELATED"/>
    <property type="match status" value="1"/>
</dbReference>
<keyword evidence="5" id="KW-1185">Reference proteome</keyword>
<evidence type="ECO:0000259" key="3">
    <source>
        <dbReference type="PROSITE" id="PS50975"/>
    </source>
</evidence>
<name>A0A1V0TYN6_9ACTN</name>
<dbReference type="STRING" id="553510.B1H19_31445"/>
<reference evidence="4 5" key="1">
    <citation type="submission" date="2017-04" db="EMBL/GenBank/DDBJ databases">
        <title>Complete Genome Sequence of Streptomyces gilvosporeus F607, a Capable Producer of Natamycin.</title>
        <authorList>
            <person name="Zong G."/>
            <person name="Zhong C."/>
            <person name="Fu J."/>
            <person name="Qin R."/>
            <person name="Cao G."/>
        </authorList>
    </citation>
    <scope>NUCLEOTIDE SEQUENCE [LARGE SCALE GENOMIC DNA]</scope>
    <source>
        <strain evidence="4 5">F607</strain>
    </source>
</reference>
<keyword evidence="1" id="KW-0547">Nucleotide-binding</keyword>
<sequence>MQVRSNLPVPGWIATSAPTAMTTPSRSCSSQHIARQHPKSEIWLPSWRGMGRPAGSTRAVRAWCPAGRQPRHSTAQCRCLTTLGVEGPAVSMPYQQRDRVSLSGGKGRSSPVAYCTVLGEWMGVRPLRVGTFLSSSPIGTSEAVRRLPRSPAVPAESRERCLELLAGMADVEFVHDLNIDRTHIRGGRVYHGGLCLNELDLYVWYAQIDRRPGSYHIEALRTLSQDTQVVVDPNSFAVGVDKYRAHLLLQRGGLRVPDTVLLHQGNVNAAEPILAEWGRAVLKPRGGYFGHGVLLIEDFATLRDAAGYLAATAPGAADETLLLERFYDNDLAEWVSVTLVGGEVMHGYRKRPSHWAAMRGGAAKVYDAAVEGGEVDLCDVPTAHAELALNAQKMMGAQIIGFDMILHQGVPIIVDENTFPGFYPELFRASGKNLGAELCRMIAQAVDECRTSPQTRRPR</sequence>
<dbReference type="GO" id="GO:0046872">
    <property type="term" value="F:metal ion binding"/>
    <property type="evidence" value="ECO:0007669"/>
    <property type="project" value="InterPro"/>
</dbReference>
<evidence type="ECO:0000313" key="5">
    <source>
        <dbReference type="Proteomes" id="UP000192726"/>
    </source>
</evidence>
<keyword evidence="1" id="KW-0067">ATP-binding</keyword>
<dbReference type="PANTHER" id="PTHR21621">
    <property type="entry name" value="RIBOSOMAL PROTEIN S6 MODIFICATION PROTEIN"/>
    <property type="match status" value="1"/>
</dbReference>
<dbReference type="Proteomes" id="UP000192726">
    <property type="component" value="Chromosome"/>
</dbReference>
<evidence type="ECO:0000256" key="1">
    <source>
        <dbReference type="PROSITE-ProRule" id="PRU00409"/>
    </source>
</evidence>
<dbReference type="Pfam" id="PF08443">
    <property type="entry name" value="RimK"/>
    <property type="match status" value="1"/>
</dbReference>
<dbReference type="KEGG" id="sgv:B1H19_31445"/>
<dbReference type="PROSITE" id="PS50975">
    <property type="entry name" value="ATP_GRASP"/>
    <property type="match status" value="1"/>
</dbReference>
<dbReference type="Gene3D" id="3.30.470.20">
    <property type="entry name" value="ATP-grasp fold, B domain"/>
    <property type="match status" value="1"/>
</dbReference>
<feature type="domain" description="ATP-grasp" evidence="3">
    <location>
        <begin position="246"/>
        <end position="443"/>
    </location>
</feature>
<feature type="region of interest" description="Disordered" evidence="2">
    <location>
        <begin position="1"/>
        <end position="37"/>
    </location>
</feature>
<proteinExistence type="predicted"/>
<dbReference type="GO" id="GO:0009432">
    <property type="term" value="P:SOS response"/>
    <property type="evidence" value="ECO:0007669"/>
    <property type="project" value="TreeGrafter"/>
</dbReference>
<feature type="compositionally biased region" description="Low complexity" evidence="2">
    <location>
        <begin position="14"/>
        <end position="25"/>
    </location>
</feature>
<dbReference type="GO" id="GO:0005737">
    <property type="term" value="C:cytoplasm"/>
    <property type="evidence" value="ECO:0007669"/>
    <property type="project" value="TreeGrafter"/>
</dbReference>
<accession>A0A1V0TYN6</accession>
<dbReference type="InterPro" id="IPR011761">
    <property type="entry name" value="ATP-grasp"/>
</dbReference>
<dbReference type="GO" id="GO:0005524">
    <property type="term" value="F:ATP binding"/>
    <property type="evidence" value="ECO:0007669"/>
    <property type="project" value="UniProtKB-UniRule"/>
</dbReference>
<dbReference type="EMBL" id="CP020569">
    <property type="protein sequence ID" value="ARF58095.1"/>
    <property type="molecule type" value="Genomic_DNA"/>
</dbReference>
<dbReference type="SUPFAM" id="SSF56059">
    <property type="entry name" value="Glutathione synthetase ATP-binding domain-like"/>
    <property type="match status" value="1"/>
</dbReference>